<accession>A0A0A7KDT5</accession>
<reference evidence="3" key="1">
    <citation type="submission" date="2014-11" db="EMBL/GenBank/DDBJ databases">
        <title>Hymenobacter sp. DG25B genome submission.</title>
        <authorList>
            <person name="Jung H.-Y."/>
            <person name="Kim M.K."/>
            <person name="Srinivasan S."/>
            <person name="Lim S."/>
        </authorList>
    </citation>
    <scope>NUCLEOTIDE SEQUENCE [LARGE SCALE GENOMIC DNA]</scope>
    <source>
        <strain evidence="3">DY59</strain>
    </source>
</reference>
<dbReference type="AlphaFoldDB" id="A0A0A7KDT5"/>
<dbReference type="PANTHER" id="PTHR36302:SF1">
    <property type="entry name" value="COPPER CHAPERONE PCU(A)C"/>
    <property type="match status" value="1"/>
</dbReference>
<dbReference type="Pfam" id="PF04314">
    <property type="entry name" value="PCuAC"/>
    <property type="match status" value="1"/>
</dbReference>
<dbReference type="HOGENOM" id="CLU_133142_0_0_0"/>
<evidence type="ECO:0000256" key="1">
    <source>
        <dbReference type="SAM" id="SignalP"/>
    </source>
</evidence>
<dbReference type="RefSeq" id="WP_039682132.1">
    <property type="nucleotide sequence ID" value="NZ_CP010028.1"/>
</dbReference>
<name>A0A0A7KDT5_9DEIO</name>
<dbReference type="KEGG" id="dsw:QR90_02980"/>
<feature type="chain" id="PRO_5002030099" description="Copper chaperone PCu(A)C" evidence="1">
    <location>
        <begin position="26"/>
        <end position="171"/>
    </location>
</feature>
<evidence type="ECO:0000313" key="2">
    <source>
        <dbReference type="EMBL" id="AIZ44296.1"/>
    </source>
</evidence>
<evidence type="ECO:0008006" key="4">
    <source>
        <dbReference type="Google" id="ProtNLM"/>
    </source>
</evidence>
<dbReference type="InterPro" id="IPR036182">
    <property type="entry name" value="PCuAC_sf"/>
</dbReference>
<proteinExistence type="predicted"/>
<dbReference type="InterPro" id="IPR007410">
    <property type="entry name" value="LpqE-like"/>
</dbReference>
<dbReference type="STRING" id="1182571.QR90_02980"/>
<protein>
    <recommendedName>
        <fullName evidence="4">Copper chaperone PCu(A)C</fullName>
    </recommendedName>
</protein>
<dbReference type="PANTHER" id="PTHR36302">
    <property type="entry name" value="BLR7088 PROTEIN"/>
    <property type="match status" value="1"/>
</dbReference>
<gene>
    <name evidence="2" type="ORF">QR90_02980</name>
</gene>
<dbReference type="Proteomes" id="UP000030634">
    <property type="component" value="Chromosome"/>
</dbReference>
<dbReference type="EMBL" id="CP010028">
    <property type="protein sequence ID" value="AIZ44296.1"/>
    <property type="molecule type" value="Genomic_DNA"/>
</dbReference>
<sequence>MSHPTSRRMLIGAAVLTILSLPALAQHTAHSASKPSATTQKSTVQKSTGTLPLRAVNATVVAVPPMVKETSVFGTLLNSGKTPVVLNGVRTTVADHGMLMVTTKSSGGMQGMNMTETLTIPAGGRLVLSDTGDHLMLMKLKRALKVNETLTLTLTSTDGRTFTFKATVKKP</sequence>
<feature type="signal peptide" evidence="1">
    <location>
        <begin position="1"/>
        <end position="25"/>
    </location>
</feature>
<keyword evidence="1" id="KW-0732">Signal</keyword>
<dbReference type="Gene3D" id="2.60.40.1890">
    <property type="entry name" value="PCu(A)C copper chaperone"/>
    <property type="match status" value="1"/>
</dbReference>
<dbReference type="InterPro" id="IPR058248">
    <property type="entry name" value="Lxx211020-like"/>
</dbReference>
<evidence type="ECO:0000313" key="3">
    <source>
        <dbReference type="Proteomes" id="UP000030634"/>
    </source>
</evidence>
<dbReference type="SUPFAM" id="SSF110087">
    <property type="entry name" value="DR1885-like metal-binding protein"/>
    <property type="match status" value="1"/>
</dbReference>
<organism evidence="2 3">
    <name type="scientific">Deinococcus radiopugnans</name>
    <dbReference type="NCBI Taxonomy" id="57497"/>
    <lineage>
        <taxon>Bacteria</taxon>
        <taxon>Thermotogati</taxon>
        <taxon>Deinococcota</taxon>
        <taxon>Deinococci</taxon>
        <taxon>Deinococcales</taxon>
        <taxon>Deinococcaceae</taxon>
        <taxon>Deinococcus</taxon>
    </lineage>
</organism>